<feature type="compositionally biased region" description="Polar residues" evidence="1">
    <location>
        <begin position="1"/>
        <end position="10"/>
    </location>
</feature>
<dbReference type="EMBL" id="OU963868">
    <property type="protein sequence ID" value="CAH0392753.1"/>
    <property type="molecule type" value="Genomic_DNA"/>
</dbReference>
<sequence length="107" mass="11628">VTSSDKVTSLQEKDEAPSEDGIERWTTVSYLEALITNFRLGRLRVQCESDVYGVFKRSAQLQLDDSPGPMVSSVRGSLDSSDSAEASFISSSWIRAVIVGTAVALVR</sequence>
<gene>
    <name evidence="2" type="ORF">BEMITA_LOCUS11228</name>
</gene>
<evidence type="ECO:0000256" key="1">
    <source>
        <dbReference type="SAM" id="MobiDB-lite"/>
    </source>
</evidence>
<reference evidence="2" key="1">
    <citation type="submission" date="2021-12" db="EMBL/GenBank/DDBJ databases">
        <authorList>
            <person name="King R."/>
        </authorList>
    </citation>
    <scope>NUCLEOTIDE SEQUENCE</scope>
</reference>
<accession>A0A9P0AKR2</accession>
<dbReference type="Proteomes" id="UP001152759">
    <property type="component" value="Chromosome 7"/>
</dbReference>
<organism evidence="2 3">
    <name type="scientific">Bemisia tabaci</name>
    <name type="common">Sweetpotato whitefly</name>
    <name type="synonym">Aleurodes tabaci</name>
    <dbReference type="NCBI Taxonomy" id="7038"/>
    <lineage>
        <taxon>Eukaryota</taxon>
        <taxon>Metazoa</taxon>
        <taxon>Ecdysozoa</taxon>
        <taxon>Arthropoda</taxon>
        <taxon>Hexapoda</taxon>
        <taxon>Insecta</taxon>
        <taxon>Pterygota</taxon>
        <taxon>Neoptera</taxon>
        <taxon>Paraneoptera</taxon>
        <taxon>Hemiptera</taxon>
        <taxon>Sternorrhyncha</taxon>
        <taxon>Aleyrodoidea</taxon>
        <taxon>Aleyrodidae</taxon>
        <taxon>Aleyrodinae</taxon>
        <taxon>Bemisia</taxon>
    </lineage>
</organism>
<evidence type="ECO:0000313" key="3">
    <source>
        <dbReference type="Proteomes" id="UP001152759"/>
    </source>
</evidence>
<feature type="non-terminal residue" evidence="2">
    <location>
        <position position="1"/>
    </location>
</feature>
<evidence type="ECO:0000313" key="2">
    <source>
        <dbReference type="EMBL" id="CAH0392753.1"/>
    </source>
</evidence>
<protein>
    <submittedName>
        <fullName evidence="2">Uncharacterized protein</fullName>
    </submittedName>
</protein>
<name>A0A9P0AKR2_BEMTA</name>
<feature type="region of interest" description="Disordered" evidence="1">
    <location>
        <begin position="1"/>
        <end position="20"/>
    </location>
</feature>
<proteinExistence type="predicted"/>
<dbReference type="AlphaFoldDB" id="A0A9P0AKR2"/>
<keyword evidence="3" id="KW-1185">Reference proteome</keyword>